<dbReference type="EnsemblPlants" id="OB07G11470.1">
    <property type="protein sequence ID" value="OB07G11470.1"/>
    <property type="gene ID" value="OB07G11470"/>
</dbReference>
<evidence type="ECO:0000313" key="3">
    <source>
        <dbReference type="EnsemblPlants" id="OB07G11470.1"/>
    </source>
</evidence>
<dbReference type="SMART" id="SM00198">
    <property type="entry name" value="SCP"/>
    <property type="match status" value="1"/>
</dbReference>
<dbReference type="InterPro" id="IPR018244">
    <property type="entry name" value="Allrgn_V5/Tpx1_CS"/>
</dbReference>
<dbReference type="GO" id="GO:0005576">
    <property type="term" value="C:extracellular region"/>
    <property type="evidence" value="ECO:0007669"/>
    <property type="project" value="InterPro"/>
</dbReference>
<proteinExistence type="predicted"/>
<evidence type="ECO:0000313" key="4">
    <source>
        <dbReference type="Proteomes" id="UP000006038"/>
    </source>
</evidence>
<dbReference type="InterPro" id="IPR001283">
    <property type="entry name" value="CRISP-related"/>
</dbReference>
<dbReference type="AlphaFoldDB" id="J3MIB5"/>
<dbReference type="Gramene" id="OB07G11470.1">
    <property type="protein sequence ID" value="OB07G11470.1"/>
    <property type="gene ID" value="OB07G11470"/>
</dbReference>
<reference evidence="3" key="1">
    <citation type="journal article" date="2013" name="Nat. Commun.">
        <title>Whole-genome sequencing of Oryza brachyantha reveals mechanisms underlying Oryza genome evolution.</title>
        <authorList>
            <person name="Chen J."/>
            <person name="Huang Q."/>
            <person name="Gao D."/>
            <person name="Wang J."/>
            <person name="Lang Y."/>
            <person name="Liu T."/>
            <person name="Li B."/>
            <person name="Bai Z."/>
            <person name="Luis Goicoechea J."/>
            <person name="Liang C."/>
            <person name="Chen C."/>
            <person name="Zhang W."/>
            <person name="Sun S."/>
            <person name="Liao Y."/>
            <person name="Zhang X."/>
            <person name="Yang L."/>
            <person name="Song C."/>
            <person name="Wang M."/>
            <person name="Shi J."/>
            <person name="Liu G."/>
            <person name="Liu J."/>
            <person name="Zhou H."/>
            <person name="Zhou W."/>
            <person name="Yu Q."/>
            <person name="An N."/>
            <person name="Chen Y."/>
            <person name="Cai Q."/>
            <person name="Wang B."/>
            <person name="Liu B."/>
            <person name="Min J."/>
            <person name="Huang Y."/>
            <person name="Wu H."/>
            <person name="Li Z."/>
            <person name="Zhang Y."/>
            <person name="Yin Y."/>
            <person name="Song W."/>
            <person name="Jiang J."/>
            <person name="Jackson S.A."/>
            <person name="Wing R.A."/>
            <person name="Wang J."/>
            <person name="Chen M."/>
        </authorList>
    </citation>
    <scope>NUCLEOTIDE SEQUENCE [LARGE SCALE GENOMIC DNA]</scope>
    <source>
        <strain evidence="3">cv. IRGC 101232</strain>
    </source>
</reference>
<dbReference type="HOGENOM" id="CLU_035730_8_0_1"/>
<feature type="signal peptide" evidence="1">
    <location>
        <begin position="1"/>
        <end position="18"/>
    </location>
</feature>
<dbReference type="OMA" id="LEHASYC"/>
<dbReference type="SUPFAM" id="SSF55797">
    <property type="entry name" value="PR-1-like"/>
    <property type="match status" value="1"/>
</dbReference>
<sequence length="174" mass="18616">MEKGAAFAAVAMATAVLAMTTTARRRSSCSSTTTPGRAAVGVSTAVSWNEALAATKALEHARYCQKKHMSYWVLWRGATGGTTGIAADAMSYWVGEKQYYDHGSNTCSAPAGIYGCLHYTHQSLTRTTYVGCARVACNTGGISTLLACNYYPRGNMDGEIEPLLIKLLLATYYS</sequence>
<keyword evidence="1" id="KW-0732">Signal</keyword>
<dbReference type="InterPro" id="IPR035940">
    <property type="entry name" value="CAP_sf"/>
</dbReference>
<name>J3MIB5_ORYBR</name>
<evidence type="ECO:0000259" key="2">
    <source>
        <dbReference type="SMART" id="SM00198"/>
    </source>
</evidence>
<dbReference type="PROSITE" id="PS01010">
    <property type="entry name" value="CRISP_2"/>
    <property type="match status" value="1"/>
</dbReference>
<protein>
    <recommendedName>
        <fullName evidence="2">SCP domain-containing protein</fullName>
    </recommendedName>
</protein>
<dbReference type="PRINTS" id="PR00837">
    <property type="entry name" value="V5TPXLIKE"/>
</dbReference>
<dbReference type="eggNOG" id="KOG3017">
    <property type="taxonomic scope" value="Eukaryota"/>
</dbReference>
<keyword evidence="4" id="KW-1185">Reference proteome</keyword>
<feature type="chain" id="PRO_5003773882" description="SCP domain-containing protein" evidence="1">
    <location>
        <begin position="19"/>
        <end position="174"/>
    </location>
</feature>
<dbReference type="Gene3D" id="3.40.33.10">
    <property type="entry name" value="CAP"/>
    <property type="match status" value="1"/>
</dbReference>
<dbReference type="Proteomes" id="UP000006038">
    <property type="component" value="Chromosome 7"/>
</dbReference>
<dbReference type="InterPro" id="IPR014044">
    <property type="entry name" value="CAP_dom"/>
</dbReference>
<organism evidence="3">
    <name type="scientific">Oryza brachyantha</name>
    <name type="common">malo sina</name>
    <dbReference type="NCBI Taxonomy" id="4533"/>
    <lineage>
        <taxon>Eukaryota</taxon>
        <taxon>Viridiplantae</taxon>
        <taxon>Streptophyta</taxon>
        <taxon>Embryophyta</taxon>
        <taxon>Tracheophyta</taxon>
        <taxon>Spermatophyta</taxon>
        <taxon>Magnoliopsida</taxon>
        <taxon>Liliopsida</taxon>
        <taxon>Poales</taxon>
        <taxon>Poaceae</taxon>
        <taxon>BOP clade</taxon>
        <taxon>Oryzoideae</taxon>
        <taxon>Oryzeae</taxon>
        <taxon>Oryzinae</taxon>
        <taxon>Oryza</taxon>
    </lineage>
</organism>
<evidence type="ECO:0000256" key="1">
    <source>
        <dbReference type="SAM" id="SignalP"/>
    </source>
</evidence>
<dbReference type="Pfam" id="PF00188">
    <property type="entry name" value="CAP"/>
    <property type="match status" value="1"/>
</dbReference>
<feature type="domain" description="SCP" evidence="2">
    <location>
        <begin position="24"/>
        <end position="158"/>
    </location>
</feature>
<reference evidence="3" key="2">
    <citation type="submission" date="2013-04" db="UniProtKB">
        <authorList>
            <consortium name="EnsemblPlants"/>
        </authorList>
    </citation>
    <scope>IDENTIFICATION</scope>
</reference>
<dbReference type="PANTHER" id="PTHR10334">
    <property type="entry name" value="CYSTEINE-RICH SECRETORY PROTEIN-RELATED"/>
    <property type="match status" value="1"/>
</dbReference>
<accession>J3MIB5</accession>